<dbReference type="GO" id="GO:0071949">
    <property type="term" value="F:FAD binding"/>
    <property type="evidence" value="ECO:0007669"/>
    <property type="project" value="InterPro"/>
</dbReference>
<dbReference type="InterPro" id="IPR036318">
    <property type="entry name" value="FAD-bd_PCMH-like_sf"/>
</dbReference>
<dbReference type="InterPro" id="IPR016166">
    <property type="entry name" value="FAD-bd_PCMH"/>
</dbReference>
<evidence type="ECO:0000256" key="1">
    <source>
        <dbReference type="ARBA" id="ARBA00022630"/>
    </source>
</evidence>
<dbReference type="Gene3D" id="3.30.43.10">
    <property type="entry name" value="Uridine Diphospho-n-acetylenolpyruvylglucosamine Reductase, domain 2"/>
    <property type="match status" value="1"/>
</dbReference>
<dbReference type="Proteomes" id="UP000600247">
    <property type="component" value="Unassembled WGS sequence"/>
</dbReference>
<dbReference type="GO" id="GO:0016899">
    <property type="term" value="F:oxidoreductase activity, acting on the CH-OH group of donors, oxygen as acceptor"/>
    <property type="evidence" value="ECO:0007669"/>
    <property type="project" value="InterPro"/>
</dbReference>
<evidence type="ECO:0000313" key="6">
    <source>
        <dbReference type="EMBL" id="GGG63123.1"/>
    </source>
</evidence>
<dbReference type="InterPro" id="IPR006094">
    <property type="entry name" value="Oxid_FAD_bind_N"/>
</dbReference>
<dbReference type="InterPro" id="IPR010031">
    <property type="entry name" value="FAD_lactone_oxidase-like"/>
</dbReference>
<reference evidence="6 7" key="1">
    <citation type="journal article" date="2014" name="Int. J. Syst. Evol. Microbiol.">
        <title>Complete genome sequence of Corynebacterium casei LMG S-19264T (=DSM 44701T), isolated from a smear-ripened cheese.</title>
        <authorList>
            <consortium name="US DOE Joint Genome Institute (JGI-PGF)"/>
            <person name="Walter F."/>
            <person name="Albersmeier A."/>
            <person name="Kalinowski J."/>
            <person name="Ruckert C."/>
        </authorList>
    </citation>
    <scope>NUCLEOTIDE SEQUENCE [LARGE SCALE GENOMIC DNA]</scope>
    <source>
        <strain evidence="6 7">CGMCC 1.15286</strain>
    </source>
</reference>
<dbReference type="PANTHER" id="PTHR43762:SF1">
    <property type="entry name" value="D-ARABINONO-1,4-LACTONE OXIDASE"/>
    <property type="match status" value="1"/>
</dbReference>
<dbReference type="InterPro" id="IPR016169">
    <property type="entry name" value="FAD-bd_PCMH_sub2"/>
</dbReference>
<keyword evidence="7" id="KW-1185">Reference proteome</keyword>
<feature type="domain" description="FAD-binding PCMH-type" evidence="5">
    <location>
        <begin position="37"/>
        <end position="209"/>
    </location>
</feature>
<dbReference type="PANTHER" id="PTHR43762">
    <property type="entry name" value="L-GULONOLACTONE OXIDASE"/>
    <property type="match status" value="1"/>
</dbReference>
<dbReference type="PROSITE" id="PS51387">
    <property type="entry name" value="FAD_PCMH"/>
    <property type="match status" value="1"/>
</dbReference>
<feature type="chain" id="PRO_5036872739" evidence="4">
    <location>
        <begin position="23"/>
        <end position="487"/>
    </location>
</feature>
<dbReference type="EMBL" id="BMHY01000002">
    <property type="protein sequence ID" value="GGG63123.1"/>
    <property type="molecule type" value="Genomic_DNA"/>
</dbReference>
<dbReference type="Gene3D" id="3.30.465.10">
    <property type="match status" value="1"/>
</dbReference>
<protein>
    <submittedName>
        <fullName evidence="6">FAD-linked oxidoreductase YitY</fullName>
    </submittedName>
</protein>
<evidence type="ECO:0000256" key="3">
    <source>
        <dbReference type="ARBA" id="ARBA00023002"/>
    </source>
</evidence>
<proteinExistence type="predicted"/>
<dbReference type="SUPFAM" id="SSF56176">
    <property type="entry name" value="FAD-binding/transporter-associated domain-like"/>
    <property type="match status" value="1"/>
</dbReference>
<gene>
    <name evidence="6" type="primary">yitY</name>
    <name evidence="6" type="ORF">GCM10010918_16250</name>
</gene>
<feature type="signal peptide" evidence="4">
    <location>
        <begin position="1"/>
        <end position="22"/>
    </location>
</feature>
<keyword evidence="4" id="KW-0732">Signal</keyword>
<evidence type="ECO:0000256" key="4">
    <source>
        <dbReference type="SAM" id="SignalP"/>
    </source>
</evidence>
<evidence type="ECO:0000259" key="5">
    <source>
        <dbReference type="PROSITE" id="PS51387"/>
    </source>
</evidence>
<keyword evidence="1" id="KW-0285">Flavoprotein</keyword>
<organism evidence="6 7">
    <name type="scientific">Paenibacillus radicis</name>
    <name type="common">ex Gao et al. 2016</name>
    <dbReference type="NCBI Taxonomy" id="1737354"/>
    <lineage>
        <taxon>Bacteria</taxon>
        <taxon>Bacillati</taxon>
        <taxon>Bacillota</taxon>
        <taxon>Bacilli</taxon>
        <taxon>Bacillales</taxon>
        <taxon>Paenibacillaceae</taxon>
        <taxon>Paenibacillus</taxon>
    </lineage>
</organism>
<keyword evidence="2" id="KW-0274">FAD</keyword>
<sequence>MKKTAALLLLIALCMYSYVSTAASSQDPFLITDYSRLHPVKVNRVVESKKEEQLLALLEDAKAKGLTVSIAGQRHSQGGHTYYKDGIVVDMTSYNRILSFDQAAKRITVQAGATWEDIQNKINPYGLAIRTMQSPNLFTVGGSISVNAHGRDIRNGSMIKSVESFRLLTADGIIRNVSREENEELFPLALGGFGLFGIILDVTLLLTDDELYEEKTITMEMGAYVDYFRKKVMTDPDIRMHIARLSVSPKSFLTEMFAKNYSIVPQATEPLSSHNKLTKREPWVVPGKLLFNANRSFDWGKELMWNLQTDFFTINSGTYISRNNTMRAAWRLMEFSEPRSNDLLQEYFVPLDQFEVFVGELRRIVTDDGMNLLNVTVRYVNEDEEAVLSYARGDRLALVCLFNVPLSESGQRKMKQSVQAIVDELLAVGGSYYLPYAAYPSKEQFQAAYPSYELFFQKKHQYDPDGLFMNYFYEQYGDSGVLKGEQE</sequence>
<name>A0A917LX72_9BACL</name>
<dbReference type="InterPro" id="IPR016164">
    <property type="entry name" value="FAD-linked_Oxase-like_C"/>
</dbReference>
<dbReference type="Pfam" id="PF01565">
    <property type="entry name" value="FAD_binding_4"/>
    <property type="match status" value="1"/>
</dbReference>
<accession>A0A917LX72</accession>
<dbReference type="RefSeq" id="WP_188888400.1">
    <property type="nucleotide sequence ID" value="NZ_BMHY01000002.1"/>
</dbReference>
<dbReference type="InterPro" id="IPR016167">
    <property type="entry name" value="FAD-bd_PCMH_sub1"/>
</dbReference>
<evidence type="ECO:0000313" key="7">
    <source>
        <dbReference type="Proteomes" id="UP000600247"/>
    </source>
</evidence>
<evidence type="ECO:0000256" key="2">
    <source>
        <dbReference type="ARBA" id="ARBA00022827"/>
    </source>
</evidence>
<dbReference type="SUPFAM" id="SSF55103">
    <property type="entry name" value="FAD-linked oxidases, C-terminal domain"/>
    <property type="match status" value="1"/>
</dbReference>
<comment type="caution">
    <text evidence="6">The sequence shown here is derived from an EMBL/GenBank/DDBJ whole genome shotgun (WGS) entry which is preliminary data.</text>
</comment>
<dbReference type="AlphaFoldDB" id="A0A917LX72"/>
<keyword evidence="3" id="KW-0560">Oxidoreductase</keyword>